<dbReference type="InterPro" id="IPR036526">
    <property type="entry name" value="C-N_Hydrolase_sf"/>
</dbReference>
<keyword evidence="4" id="KW-0732">Signal</keyword>
<keyword evidence="7" id="KW-1185">Reference proteome</keyword>
<dbReference type="Pfam" id="PF13365">
    <property type="entry name" value="Trypsin_2"/>
    <property type="match status" value="1"/>
</dbReference>
<comment type="similarity">
    <text evidence="1">Belongs to the carbon-nitrogen hydrolase superfamily. BTD/VNN family.</text>
</comment>
<dbReference type="InterPro" id="IPR043957">
    <property type="entry name" value="Vanin_C"/>
</dbReference>
<dbReference type="PANTHER" id="PTHR10609">
    <property type="entry name" value="BIOTINIDASE-RELATED"/>
    <property type="match status" value="1"/>
</dbReference>
<evidence type="ECO:0000256" key="2">
    <source>
        <dbReference type="ARBA" id="ARBA00022801"/>
    </source>
</evidence>
<dbReference type="SUPFAM" id="SSF50494">
    <property type="entry name" value="Trypsin-like serine proteases"/>
    <property type="match status" value="2"/>
</dbReference>
<dbReference type="GO" id="GO:0016787">
    <property type="term" value="F:hydrolase activity"/>
    <property type="evidence" value="ECO:0007669"/>
    <property type="project" value="UniProtKB-KW"/>
</dbReference>
<accession>A0AAW1ISU0</accession>
<dbReference type="AlphaFoldDB" id="A0AAW1ISU0"/>
<reference evidence="6 7" key="1">
    <citation type="journal article" date="2024" name="BMC Genomics">
        <title>De novo assembly and annotation of Popillia japonica's genome with initial clues to its potential as an invasive pest.</title>
        <authorList>
            <person name="Cucini C."/>
            <person name="Boschi S."/>
            <person name="Funari R."/>
            <person name="Cardaioli E."/>
            <person name="Iannotti N."/>
            <person name="Marturano G."/>
            <person name="Paoli F."/>
            <person name="Bruttini M."/>
            <person name="Carapelli A."/>
            <person name="Frati F."/>
            <person name="Nardi F."/>
        </authorList>
    </citation>
    <scope>NUCLEOTIDE SEQUENCE [LARGE SCALE GENOMIC DNA]</scope>
    <source>
        <strain evidence="6">DMR45628</strain>
    </source>
</reference>
<protein>
    <submittedName>
        <fullName evidence="6">Vanin C-terminal domain</fullName>
    </submittedName>
</protein>
<dbReference type="Gene3D" id="3.60.110.10">
    <property type="entry name" value="Carbon-nitrogen hydrolase"/>
    <property type="match status" value="1"/>
</dbReference>
<dbReference type="InterPro" id="IPR003010">
    <property type="entry name" value="C-N_Hydrolase"/>
</dbReference>
<feature type="chain" id="PRO_5043867131" evidence="4">
    <location>
        <begin position="19"/>
        <end position="1008"/>
    </location>
</feature>
<evidence type="ECO:0000256" key="1">
    <source>
        <dbReference type="ARBA" id="ARBA00008225"/>
    </source>
</evidence>
<dbReference type="EMBL" id="JASPKY010000557">
    <property type="protein sequence ID" value="KAK9692979.1"/>
    <property type="molecule type" value="Genomic_DNA"/>
</dbReference>
<organism evidence="6 7">
    <name type="scientific">Popillia japonica</name>
    <name type="common">Japanese beetle</name>
    <dbReference type="NCBI Taxonomy" id="7064"/>
    <lineage>
        <taxon>Eukaryota</taxon>
        <taxon>Metazoa</taxon>
        <taxon>Ecdysozoa</taxon>
        <taxon>Arthropoda</taxon>
        <taxon>Hexapoda</taxon>
        <taxon>Insecta</taxon>
        <taxon>Pterygota</taxon>
        <taxon>Neoptera</taxon>
        <taxon>Endopterygota</taxon>
        <taxon>Coleoptera</taxon>
        <taxon>Polyphaga</taxon>
        <taxon>Scarabaeiformia</taxon>
        <taxon>Scarabaeidae</taxon>
        <taxon>Rutelinae</taxon>
        <taxon>Popillia</taxon>
    </lineage>
</organism>
<evidence type="ECO:0000313" key="6">
    <source>
        <dbReference type="EMBL" id="KAK9692979.1"/>
    </source>
</evidence>
<keyword evidence="3" id="KW-0812">Transmembrane</keyword>
<comment type="caution">
    <text evidence="6">The sequence shown here is derived from an EMBL/GenBank/DDBJ whole genome shotgun (WGS) entry which is preliminary data.</text>
</comment>
<keyword evidence="3" id="KW-1133">Transmembrane helix</keyword>
<evidence type="ECO:0000256" key="3">
    <source>
        <dbReference type="SAM" id="Phobius"/>
    </source>
</evidence>
<feature type="transmembrane region" description="Helical" evidence="3">
    <location>
        <begin position="494"/>
        <end position="518"/>
    </location>
</feature>
<sequence length="1008" mass="111024">MMFKYLLAILFVATAASAQTYTAAVLEYSPQTRDAAHSDIEYVMTNVWRYVDFIQQAVVKQANIVIFPEYGLTTTILPANLFDISSVVPNASLRISPCNDRSNYTNFLVDLSCAANEHNIHVVVNLIERETNNSTNVTLYYNTNVVFDTTGAVIARYRKINLFNEPQLTAGNEVVTFQALDVTFGLFTCFDILFRRPAQDVLLLGATDIIYTTAWTSETPFHHSFSIQDGYAKAAGVNLLVAGYSNVTNGMAGAAIFGANATILAHSFTPAAAQNIFTAQVPRITARTPQAVCDSNQEIAPRIGLLPEISSVLEVMHENLNLYTFQNLEIGVNTTSGRICAEETEFCCDYNIEFNVPLTNASTIYRMVAFFGRRGFQDAVTSVNTIGVRTCALLRCTTEDNLSCGRFNATTNVNFRRVTITTNVDNIDSFYQPSTLSINHEPLTNFVYCAHGDVNAMTHSINIENSQDLFAFGIFGRVFRLDGQPEGRGGASSVYLSFIAIVTAYLCLILQIMLVESVLVEYEDLIDKKIYANSGCLIANTYVIITSNILVSTITKVVDWKSKLQALKGGFSTANEFFKAQPELNVVINSVNPYRNKTGRVLAIYTSEFIKRELTTYFKDWTVDEDDKAKQVQDFLPVFFIIALNDEGFASGVNNFLKSMNEVIDQNSQIRIGQKIIIDGTPFGNRYFLRTRSKGIVSNLFGPENCFILTDTPTAPGSEGSPIFLKSKTLTSKSPIGIVLASLTWWKGEWIGLSLGGTLSGIFSEITTKKIREIGDLDQVCYVLKHSLVQVVSGSSWGSGILLDKENGLFITNSHVIESSSPTLFWQDIKIKSDLVYKSGDNEVYDLAILQGDLRILNETKMTAVKISTDKILTAVKISTDKILTGETAFAAGFPLFPQTMKPKPTLTKGCISHVTPGMIKTTCSVLPGSSGGAILRKSGELVGIIVCNTRMDDSMSAVPRINMAVPIGNVIDVILNYLETKDVAVLEMLKVNDLSVRKEWNFVGSKL</sequence>
<keyword evidence="3" id="KW-0472">Membrane</keyword>
<keyword evidence="2" id="KW-0378">Hydrolase</keyword>
<dbReference type="InterPro" id="IPR009003">
    <property type="entry name" value="Peptidase_S1_PA"/>
</dbReference>
<dbReference type="PANTHER" id="PTHR10609:SF14">
    <property type="entry name" value="BIOTINIDASE"/>
    <property type="match status" value="1"/>
</dbReference>
<evidence type="ECO:0000313" key="7">
    <source>
        <dbReference type="Proteomes" id="UP001458880"/>
    </source>
</evidence>
<dbReference type="InterPro" id="IPR040154">
    <property type="entry name" value="Biotinidase/VNN"/>
</dbReference>
<feature type="signal peptide" evidence="4">
    <location>
        <begin position="1"/>
        <end position="18"/>
    </location>
</feature>
<dbReference type="Pfam" id="PF19018">
    <property type="entry name" value="Vanin_C"/>
    <property type="match status" value="1"/>
</dbReference>
<evidence type="ECO:0000259" key="5">
    <source>
        <dbReference type="PROSITE" id="PS50263"/>
    </source>
</evidence>
<feature type="transmembrane region" description="Helical" evidence="3">
    <location>
        <begin position="530"/>
        <end position="551"/>
    </location>
</feature>
<dbReference type="Pfam" id="PF00795">
    <property type="entry name" value="CN_hydrolase"/>
    <property type="match status" value="1"/>
</dbReference>
<evidence type="ECO:0000256" key="4">
    <source>
        <dbReference type="SAM" id="SignalP"/>
    </source>
</evidence>
<proteinExistence type="inferred from homology"/>
<gene>
    <name evidence="6" type="ORF">QE152_g34513</name>
</gene>
<feature type="domain" description="CN hydrolase" evidence="5">
    <location>
        <begin position="21"/>
        <end position="283"/>
    </location>
</feature>
<dbReference type="PROSITE" id="PS50263">
    <property type="entry name" value="CN_HYDROLASE"/>
    <property type="match status" value="1"/>
</dbReference>
<dbReference type="SUPFAM" id="SSF56317">
    <property type="entry name" value="Carbon-nitrogen hydrolase"/>
    <property type="match status" value="1"/>
</dbReference>
<dbReference type="InterPro" id="IPR043504">
    <property type="entry name" value="Peptidase_S1_PA_chymotrypsin"/>
</dbReference>
<name>A0AAW1ISU0_POPJA</name>
<dbReference type="Gene3D" id="2.40.10.10">
    <property type="entry name" value="Trypsin-like serine proteases"/>
    <property type="match status" value="3"/>
</dbReference>
<dbReference type="Proteomes" id="UP001458880">
    <property type="component" value="Unassembled WGS sequence"/>
</dbReference>